<keyword evidence="3" id="KW-0804">Transcription</keyword>
<dbReference type="EMBL" id="BAABHF010000042">
    <property type="protein sequence ID" value="GAA4508115.1"/>
    <property type="molecule type" value="Genomic_DNA"/>
</dbReference>
<name>A0ABP8QPL5_9ACTN</name>
<proteinExistence type="predicted"/>
<gene>
    <name evidence="5" type="ORF">GCM10023191_067460</name>
</gene>
<keyword evidence="6" id="KW-1185">Reference proteome</keyword>
<evidence type="ECO:0000256" key="2">
    <source>
        <dbReference type="ARBA" id="ARBA00023125"/>
    </source>
</evidence>
<dbReference type="Gene3D" id="1.10.10.60">
    <property type="entry name" value="Homeodomain-like"/>
    <property type="match status" value="1"/>
</dbReference>
<feature type="domain" description="HTH araC/xylS-type" evidence="4">
    <location>
        <begin position="217"/>
        <end position="317"/>
    </location>
</feature>
<evidence type="ECO:0000313" key="6">
    <source>
        <dbReference type="Proteomes" id="UP001500503"/>
    </source>
</evidence>
<evidence type="ECO:0000256" key="3">
    <source>
        <dbReference type="ARBA" id="ARBA00023163"/>
    </source>
</evidence>
<dbReference type="InterPro" id="IPR050204">
    <property type="entry name" value="AraC_XylS_family_regulators"/>
</dbReference>
<dbReference type="InterPro" id="IPR018060">
    <property type="entry name" value="HTH_AraC"/>
</dbReference>
<keyword evidence="1" id="KW-0805">Transcription regulation</keyword>
<comment type="caution">
    <text evidence="5">The sequence shown here is derived from an EMBL/GenBank/DDBJ whole genome shotgun (WGS) entry which is preliminary data.</text>
</comment>
<accession>A0ABP8QPL5</accession>
<protein>
    <submittedName>
        <fullName evidence="5">Helix-turn-helix domain-containing protein</fullName>
    </submittedName>
</protein>
<dbReference type="PANTHER" id="PTHR46796">
    <property type="entry name" value="HTH-TYPE TRANSCRIPTIONAL ACTIVATOR RHAS-RELATED"/>
    <property type="match status" value="1"/>
</dbReference>
<dbReference type="Pfam" id="PF12833">
    <property type="entry name" value="HTH_18"/>
    <property type="match status" value="1"/>
</dbReference>
<evidence type="ECO:0000256" key="1">
    <source>
        <dbReference type="ARBA" id="ARBA00023015"/>
    </source>
</evidence>
<dbReference type="Proteomes" id="UP001500503">
    <property type="component" value="Unassembled WGS sequence"/>
</dbReference>
<dbReference type="InterPro" id="IPR018062">
    <property type="entry name" value="HTH_AraC-typ_CS"/>
</dbReference>
<dbReference type="PANTHER" id="PTHR46796:SF6">
    <property type="entry name" value="ARAC SUBFAMILY"/>
    <property type="match status" value="1"/>
</dbReference>
<dbReference type="SUPFAM" id="SSF46689">
    <property type="entry name" value="Homeodomain-like"/>
    <property type="match status" value="1"/>
</dbReference>
<dbReference type="SMART" id="SM00342">
    <property type="entry name" value="HTH_ARAC"/>
    <property type="match status" value="1"/>
</dbReference>
<evidence type="ECO:0000313" key="5">
    <source>
        <dbReference type="EMBL" id="GAA4508115.1"/>
    </source>
</evidence>
<keyword evidence="2" id="KW-0238">DNA-binding</keyword>
<reference evidence="6" key="1">
    <citation type="journal article" date="2019" name="Int. J. Syst. Evol. Microbiol.">
        <title>The Global Catalogue of Microorganisms (GCM) 10K type strain sequencing project: providing services to taxonomists for standard genome sequencing and annotation.</title>
        <authorList>
            <consortium name="The Broad Institute Genomics Platform"/>
            <consortium name="The Broad Institute Genome Sequencing Center for Infectious Disease"/>
            <person name="Wu L."/>
            <person name="Ma J."/>
        </authorList>
    </citation>
    <scope>NUCLEOTIDE SEQUENCE [LARGE SCALE GENOMIC DNA]</scope>
    <source>
        <strain evidence="6">JCM 17933</strain>
    </source>
</reference>
<dbReference type="RefSeq" id="WP_345470773.1">
    <property type="nucleotide sequence ID" value="NZ_BAABHF010000042.1"/>
</dbReference>
<evidence type="ECO:0000259" key="4">
    <source>
        <dbReference type="PROSITE" id="PS01124"/>
    </source>
</evidence>
<organism evidence="5 6">
    <name type="scientific">Actinoallomurus oryzae</name>
    <dbReference type="NCBI Taxonomy" id="502180"/>
    <lineage>
        <taxon>Bacteria</taxon>
        <taxon>Bacillati</taxon>
        <taxon>Actinomycetota</taxon>
        <taxon>Actinomycetes</taxon>
        <taxon>Streptosporangiales</taxon>
        <taxon>Thermomonosporaceae</taxon>
        <taxon>Actinoallomurus</taxon>
    </lineage>
</organism>
<dbReference type="PROSITE" id="PS00041">
    <property type="entry name" value="HTH_ARAC_FAMILY_1"/>
    <property type="match status" value="1"/>
</dbReference>
<sequence>MTGRATTFSADVTAPSAARNGFDIFRREWDVQVGEAWPLAELDLGEAGDFRINVQAVRAHDTLIADVYSESFTGRTMAARGSGDRVLVHMMQRGAWRFTPPDGRGETVTVPARSFIARHNGPPSLFEVDPGATARILILPAPALGPLINSDRHVVGSARSPEVRVLTAHANMVGETVRDLTPAGVRGARDALLELVKGVLRREFDDVEPRLAPALARAAMEIADRHLTDPELSPASLARELNVSVRTLHRAFAASGEPVAAYIRRRRLEQARLQLATPHRRPSISEVAAHWQFADSSHFIREFKKHYAQTPAEFARAWKGALRAISGDRTAGDR</sequence>
<dbReference type="PROSITE" id="PS01124">
    <property type="entry name" value="HTH_ARAC_FAMILY_2"/>
    <property type="match status" value="1"/>
</dbReference>
<dbReference type="InterPro" id="IPR009057">
    <property type="entry name" value="Homeodomain-like_sf"/>
</dbReference>